<evidence type="ECO:0000256" key="1">
    <source>
        <dbReference type="ARBA" id="ARBA00023268"/>
    </source>
</evidence>
<evidence type="ECO:0000313" key="3">
    <source>
        <dbReference type="Proteomes" id="UP001515500"/>
    </source>
</evidence>
<gene>
    <name evidence="4" type="primary">LOC120255731</name>
</gene>
<dbReference type="GO" id="GO:0003824">
    <property type="term" value="F:catalytic activity"/>
    <property type="evidence" value="ECO:0007669"/>
    <property type="project" value="UniProtKB-KW"/>
</dbReference>
<name>A0AB40AXB2_DIOCR</name>
<dbReference type="InterPro" id="IPR041577">
    <property type="entry name" value="RT_RNaseH_2"/>
</dbReference>
<sequence>MSPTEHEELPRQVEELLVKGYIRESLSPCAVFGPSDTKEGWFLEDVYGQLSHQQYYGQDRRLLWIEEVEKAFEMIKLRLTLDPILVLPDFHQPFELHSDASKVGIRAVLRQNSKPITFISEKLSGAKTRKFILYIDHEALKHLHHQDKVSTWHASWVSYFERFTFVVKHKSGVTNKVANALSRRKALLTRMLVEVTGFDSFSDFLAFYPYIFGVLVRVKCGEENEFLLHDGFLFKGNQLSIPNCSLWSLIIKELHGEGHVGRDKTLQLVQASYY</sequence>
<dbReference type="InterPro" id="IPR050951">
    <property type="entry name" value="Retrovirus_Pol_polyprotein"/>
</dbReference>
<evidence type="ECO:0000259" key="2">
    <source>
        <dbReference type="Pfam" id="PF17919"/>
    </source>
</evidence>
<dbReference type="Proteomes" id="UP001515500">
    <property type="component" value="Unplaced"/>
</dbReference>
<accession>A0AB40AXB2</accession>
<dbReference type="RefSeq" id="XP_039119424.1">
    <property type="nucleotide sequence ID" value="XM_039263490.1"/>
</dbReference>
<keyword evidence="3" id="KW-1185">Reference proteome</keyword>
<feature type="domain" description="Reverse transcriptase/retrotransposon-derived protein RNase H-like" evidence="2">
    <location>
        <begin position="64"/>
        <end position="130"/>
    </location>
</feature>
<dbReference type="AlphaFoldDB" id="A0AB40AXB2"/>
<dbReference type="Gene3D" id="1.10.340.70">
    <property type="match status" value="1"/>
</dbReference>
<organism evidence="3 4">
    <name type="scientific">Dioscorea cayennensis subsp. rotundata</name>
    <name type="common">White Guinea yam</name>
    <name type="synonym">Dioscorea rotundata</name>
    <dbReference type="NCBI Taxonomy" id="55577"/>
    <lineage>
        <taxon>Eukaryota</taxon>
        <taxon>Viridiplantae</taxon>
        <taxon>Streptophyta</taxon>
        <taxon>Embryophyta</taxon>
        <taxon>Tracheophyta</taxon>
        <taxon>Spermatophyta</taxon>
        <taxon>Magnoliopsida</taxon>
        <taxon>Liliopsida</taxon>
        <taxon>Dioscoreales</taxon>
        <taxon>Dioscoreaceae</taxon>
        <taxon>Dioscorea</taxon>
    </lineage>
</organism>
<proteinExistence type="predicted"/>
<dbReference type="PANTHER" id="PTHR37984:SF5">
    <property type="entry name" value="PROTEIN NYNRIN-LIKE"/>
    <property type="match status" value="1"/>
</dbReference>
<dbReference type="Pfam" id="PF17919">
    <property type="entry name" value="RT_RNaseH_2"/>
    <property type="match status" value="1"/>
</dbReference>
<protein>
    <submittedName>
        <fullName evidence="4">Uncharacterized protein LOC120255731</fullName>
    </submittedName>
</protein>
<dbReference type="PANTHER" id="PTHR37984">
    <property type="entry name" value="PROTEIN CBG26694"/>
    <property type="match status" value="1"/>
</dbReference>
<dbReference type="InterPro" id="IPR043502">
    <property type="entry name" value="DNA/RNA_pol_sf"/>
</dbReference>
<dbReference type="GeneID" id="120255731"/>
<reference evidence="4" key="1">
    <citation type="submission" date="2025-08" db="UniProtKB">
        <authorList>
            <consortium name="RefSeq"/>
        </authorList>
    </citation>
    <scope>IDENTIFICATION</scope>
</reference>
<dbReference type="SUPFAM" id="SSF56672">
    <property type="entry name" value="DNA/RNA polymerases"/>
    <property type="match status" value="1"/>
</dbReference>
<keyword evidence="1" id="KW-0511">Multifunctional enzyme</keyword>
<evidence type="ECO:0000313" key="4">
    <source>
        <dbReference type="RefSeq" id="XP_039119424.1"/>
    </source>
</evidence>